<dbReference type="SUPFAM" id="SSF55961">
    <property type="entry name" value="Bet v1-like"/>
    <property type="match status" value="1"/>
</dbReference>
<comment type="caution">
    <text evidence="1">The sequence shown here is derived from an EMBL/GenBank/DDBJ whole genome shotgun (WGS) entry which is preliminary data.</text>
</comment>
<dbReference type="Gene3D" id="3.30.530.20">
    <property type="match status" value="1"/>
</dbReference>
<protein>
    <recommendedName>
        <fullName evidence="3">SRPBCC domain-containing protein</fullName>
    </recommendedName>
</protein>
<dbReference type="CDD" id="cd07822">
    <property type="entry name" value="SRPBCC_4"/>
    <property type="match status" value="1"/>
</dbReference>
<dbReference type="Proteomes" id="UP000777438">
    <property type="component" value="Unassembled WGS sequence"/>
</dbReference>
<dbReference type="PANTHER" id="PTHR36166">
    <property type="entry name" value="CHROMOSOME 9, WHOLE GENOME SHOTGUN SEQUENCE"/>
    <property type="match status" value="1"/>
</dbReference>
<dbReference type="AlphaFoldDB" id="A0A9P8VT28"/>
<dbReference type="InterPro" id="IPR023393">
    <property type="entry name" value="START-like_dom_sf"/>
</dbReference>
<dbReference type="EMBL" id="JAGPYM010000050">
    <property type="protein sequence ID" value="KAH6871792.1"/>
    <property type="molecule type" value="Genomic_DNA"/>
</dbReference>
<accession>A0A9P8VT28</accession>
<evidence type="ECO:0000313" key="1">
    <source>
        <dbReference type="EMBL" id="KAH6871792.1"/>
    </source>
</evidence>
<evidence type="ECO:0000313" key="2">
    <source>
        <dbReference type="Proteomes" id="UP000777438"/>
    </source>
</evidence>
<dbReference type="PANTHER" id="PTHR36166:SF1">
    <property type="entry name" value="SRPBCC DOMAIN-CONTAINING PROTEIN"/>
    <property type="match status" value="1"/>
</dbReference>
<sequence>MGKPITVSAQVEIRAPPAEVRSVFLDFARYKDWQQGWDIQSIDAGNRQPSELKSGDRLKVSMHGMVFRPNVAENSTDRFTWEGSLYGILVGKHQFHFSPSQENPGGTTFIQTEDFTGLLTVLYRPWSKKEQPMENWDEFNAALKEEAEKLPSRA</sequence>
<keyword evidence="2" id="KW-1185">Reference proteome</keyword>
<gene>
    <name evidence="1" type="ORF">B0T10DRAFT_568092</name>
</gene>
<proteinExistence type="predicted"/>
<organism evidence="1 2">
    <name type="scientific">Thelonectria olida</name>
    <dbReference type="NCBI Taxonomy" id="1576542"/>
    <lineage>
        <taxon>Eukaryota</taxon>
        <taxon>Fungi</taxon>
        <taxon>Dikarya</taxon>
        <taxon>Ascomycota</taxon>
        <taxon>Pezizomycotina</taxon>
        <taxon>Sordariomycetes</taxon>
        <taxon>Hypocreomycetidae</taxon>
        <taxon>Hypocreales</taxon>
        <taxon>Nectriaceae</taxon>
        <taxon>Thelonectria</taxon>
    </lineage>
</organism>
<evidence type="ECO:0008006" key="3">
    <source>
        <dbReference type="Google" id="ProtNLM"/>
    </source>
</evidence>
<dbReference type="InterPro" id="IPR019587">
    <property type="entry name" value="Polyketide_cyclase/dehydratase"/>
</dbReference>
<dbReference type="Pfam" id="PF10604">
    <property type="entry name" value="Polyketide_cyc2"/>
    <property type="match status" value="1"/>
</dbReference>
<dbReference type="OrthoDB" id="509124at2759"/>
<name>A0A9P8VT28_9HYPO</name>
<reference evidence="1 2" key="1">
    <citation type="journal article" date="2021" name="Nat. Commun.">
        <title>Genetic determinants of endophytism in the Arabidopsis root mycobiome.</title>
        <authorList>
            <person name="Mesny F."/>
            <person name="Miyauchi S."/>
            <person name="Thiergart T."/>
            <person name="Pickel B."/>
            <person name="Atanasova L."/>
            <person name="Karlsson M."/>
            <person name="Huettel B."/>
            <person name="Barry K.W."/>
            <person name="Haridas S."/>
            <person name="Chen C."/>
            <person name="Bauer D."/>
            <person name="Andreopoulos W."/>
            <person name="Pangilinan J."/>
            <person name="LaButti K."/>
            <person name="Riley R."/>
            <person name="Lipzen A."/>
            <person name="Clum A."/>
            <person name="Drula E."/>
            <person name="Henrissat B."/>
            <person name="Kohler A."/>
            <person name="Grigoriev I.V."/>
            <person name="Martin F.M."/>
            <person name="Hacquard S."/>
        </authorList>
    </citation>
    <scope>NUCLEOTIDE SEQUENCE [LARGE SCALE GENOMIC DNA]</scope>
    <source>
        <strain evidence="1 2">MPI-CAGE-CH-0241</strain>
    </source>
</reference>